<keyword evidence="20" id="KW-1185">Reference proteome</keyword>
<keyword evidence="8 17" id="KW-0863">Zinc-finger</keyword>
<dbReference type="InterPro" id="IPR002893">
    <property type="entry name" value="Znf_MYND"/>
</dbReference>
<keyword evidence="13" id="KW-0472">Membrane</keyword>
<evidence type="ECO:0000256" key="5">
    <source>
        <dbReference type="ARBA" id="ARBA00022679"/>
    </source>
</evidence>
<evidence type="ECO:0000313" key="20">
    <source>
        <dbReference type="Proteomes" id="UP000236333"/>
    </source>
</evidence>
<keyword evidence="3" id="KW-0150">Chloroplast</keyword>
<dbReference type="GO" id="GO:0010276">
    <property type="term" value="F:phytol kinase activity"/>
    <property type="evidence" value="ECO:0007669"/>
    <property type="project" value="UniProtKB-EC"/>
</dbReference>
<dbReference type="PANTHER" id="PTHR32523:SF8">
    <property type="entry name" value="DOLICHOL KINASE"/>
    <property type="match status" value="1"/>
</dbReference>
<keyword evidence="5" id="KW-0808">Transferase</keyword>
<comment type="similarity">
    <text evidence="2">Belongs to the polyprenol kinase family.</text>
</comment>
<dbReference type="PROSITE" id="PS50865">
    <property type="entry name" value="ZF_MYND_2"/>
    <property type="match status" value="1"/>
</dbReference>
<keyword evidence="12" id="KW-1133">Transmembrane helix</keyword>
<protein>
    <recommendedName>
        <fullName evidence="15">phytol kinase</fullName>
        <ecNumber evidence="15">2.7.1.182</ecNumber>
    </recommendedName>
</protein>
<comment type="subcellular location">
    <subcellularLocation>
        <location evidence="1">Plastid</location>
        <location evidence="1">Chloroplast membrane</location>
        <topology evidence="1">Multi-pass membrane protein</topology>
    </subcellularLocation>
</comment>
<comment type="pathway">
    <text evidence="14">Cofactor biosynthesis; tocopherol biosynthesis.</text>
</comment>
<reference evidence="19 20" key="1">
    <citation type="journal article" date="2017" name="Mol. Biol. Evol.">
        <title>The 4-celled Tetrabaena socialis nuclear genome reveals the essential components for genetic control of cell number at the origin of multicellularity in the volvocine lineage.</title>
        <authorList>
            <person name="Featherston J."/>
            <person name="Arakaki Y."/>
            <person name="Hanschen E.R."/>
            <person name="Ferris P.J."/>
            <person name="Michod R.E."/>
            <person name="Olson B.J.S.C."/>
            <person name="Nozaki H."/>
            <person name="Durand P.M."/>
        </authorList>
    </citation>
    <scope>NUCLEOTIDE SEQUENCE [LARGE SCALE GENOMIC DNA]</scope>
    <source>
        <strain evidence="19 20">NIES-571</strain>
    </source>
</reference>
<evidence type="ECO:0000256" key="14">
    <source>
        <dbReference type="ARBA" id="ARBA00024015"/>
    </source>
</evidence>
<evidence type="ECO:0000256" key="7">
    <source>
        <dbReference type="ARBA" id="ARBA00022723"/>
    </source>
</evidence>
<dbReference type="AlphaFoldDB" id="A0A2J8A3T4"/>
<proteinExistence type="inferred from homology"/>
<comment type="catalytic activity">
    <reaction evidence="16">
        <text>phytol + CTP = phytyl phosphate + CDP + H(+)</text>
        <dbReference type="Rhea" id="RHEA:38055"/>
        <dbReference type="ChEBI" id="CHEBI:15378"/>
        <dbReference type="ChEBI" id="CHEBI:17327"/>
        <dbReference type="ChEBI" id="CHEBI:37563"/>
        <dbReference type="ChEBI" id="CHEBI:58069"/>
        <dbReference type="ChEBI" id="CHEBI:75483"/>
        <dbReference type="EC" id="2.7.1.182"/>
    </reaction>
</comment>
<dbReference type="EMBL" id="PGGS01000193">
    <property type="protein sequence ID" value="PNH07182.1"/>
    <property type="molecule type" value="Genomic_DNA"/>
</dbReference>
<evidence type="ECO:0000256" key="4">
    <source>
        <dbReference type="ARBA" id="ARBA00022640"/>
    </source>
</evidence>
<dbReference type="SUPFAM" id="SSF144232">
    <property type="entry name" value="HIT/MYND zinc finger-like"/>
    <property type="match status" value="1"/>
</dbReference>
<evidence type="ECO:0000256" key="12">
    <source>
        <dbReference type="ARBA" id="ARBA00022989"/>
    </source>
</evidence>
<evidence type="ECO:0000256" key="13">
    <source>
        <dbReference type="ARBA" id="ARBA00023136"/>
    </source>
</evidence>
<evidence type="ECO:0000259" key="18">
    <source>
        <dbReference type="PROSITE" id="PS50865"/>
    </source>
</evidence>
<keyword evidence="9" id="KW-0418">Kinase</keyword>
<dbReference type="GO" id="GO:0016020">
    <property type="term" value="C:membrane"/>
    <property type="evidence" value="ECO:0007669"/>
    <property type="project" value="UniProtKB-SubCell"/>
</dbReference>
<keyword evidence="10" id="KW-0862">Zinc</keyword>
<evidence type="ECO:0000256" key="15">
    <source>
        <dbReference type="ARBA" id="ARBA00039024"/>
    </source>
</evidence>
<evidence type="ECO:0000256" key="3">
    <source>
        <dbReference type="ARBA" id="ARBA00022528"/>
    </source>
</evidence>
<evidence type="ECO:0000256" key="10">
    <source>
        <dbReference type="ARBA" id="ARBA00022833"/>
    </source>
</evidence>
<gene>
    <name evidence="19" type="ORF">TSOC_006415</name>
</gene>
<dbReference type="Proteomes" id="UP000236333">
    <property type="component" value="Unassembled WGS sequence"/>
</dbReference>
<organism evidence="19 20">
    <name type="scientific">Tetrabaena socialis</name>
    <dbReference type="NCBI Taxonomy" id="47790"/>
    <lineage>
        <taxon>Eukaryota</taxon>
        <taxon>Viridiplantae</taxon>
        <taxon>Chlorophyta</taxon>
        <taxon>core chlorophytes</taxon>
        <taxon>Chlorophyceae</taxon>
        <taxon>CS clade</taxon>
        <taxon>Chlamydomonadales</taxon>
        <taxon>Tetrabaenaceae</taxon>
        <taxon>Tetrabaena</taxon>
    </lineage>
</organism>
<evidence type="ECO:0000256" key="8">
    <source>
        <dbReference type="ARBA" id="ARBA00022771"/>
    </source>
</evidence>
<dbReference type="EC" id="2.7.1.182" evidence="15"/>
<evidence type="ECO:0000256" key="6">
    <source>
        <dbReference type="ARBA" id="ARBA00022692"/>
    </source>
</evidence>
<evidence type="ECO:0000256" key="2">
    <source>
        <dbReference type="ARBA" id="ARBA00010794"/>
    </source>
</evidence>
<dbReference type="InterPro" id="IPR039606">
    <property type="entry name" value="Phytol/farnesol_kinase"/>
</dbReference>
<evidence type="ECO:0000256" key="11">
    <source>
        <dbReference type="ARBA" id="ARBA00022946"/>
    </source>
</evidence>
<name>A0A2J8A3T4_9CHLO</name>
<keyword evidence="6" id="KW-0812">Transmembrane</keyword>
<evidence type="ECO:0000256" key="17">
    <source>
        <dbReference type="PROSITE-ProRule" id="PRU00134"/>
    </source>
</evidence>
<accession>A0A2J8A3T4</accession>
<keyword evidence="4" id="KW-0934">Plastid</keyword>
<sequence length="419" mass="44842">MVLCGPPWHFAQHYLTPFWTYPTFYAAFVVGAILADEPLPAAAPPALAAALAGGVLPCLERLLRRAGEEQHGPEADVWQALGEQSGTRHLWTQLLAYGEPRQAAALVATLGKMLRQAGPARAFGPSASGNPFAALCGFVLESALGGTKEVEDAVAAQLWRLRMYAACEWLPELSRIMLKAMDAAGAPQEVPMYCTVLHWLTLVACRCGDGGAVAALEAGSSEDWRLLLTQNVRAVPLLAAALRRAEELHLQCVSPLVLSCCTVAVACPHELRQAAGGPSAWWPEMLRRLVPRLRHRGLAAAVEALAELLRVWGADGGDGSGGEAKQAHERLLRAVAVVDVQVRRFAATLVPPVEARALLRTCSFRGCARLAGDSEAEARLQACARCGAAWYCCRECQVSHWREGHKEACTGPGDSGRPG</sequence>
<dbReference type="GO" id="GO:0009507">
    <property type="term" value="C:chloroplast"/>
    <property type="evidence" value="ECO:0007669"/>
    <property type="project" value="UniProtKB-SubCell"/>
</dbReference>
<keyword evidence="11" id="KW-0809">Transit peptide</keyword>
<dbReference type="Pfam" id="PF01753">
    <property type="entry name" value="zf-MYND"/>
    <property type="match status" value="1"/>
</dbReference>
<feature type="domain" description="MYND-type" evidence="18">
    <location>
        <begin position="364"/>
        <end position="409"/>
    </location>
</feature>
<dbReference type="OrthoDB" id="550206at2759"/>
<evidence type="ECO:0000256" key="9">
    <source>
        <dbReference type="ARBA" id="ARBA00022777"/>
    </source>
</evidence>
<dbReference type="PANTHER" id="PTHR32523">
    <property type="entry name" value="PHYTOL KINASE 1, CHLOROPLASTIC"/>
    <property type="match status" value="1"/>
</dbReference>
<dbReference type="Gene3D" id="6.10.140.2220">
    <property type="match status" value="1"/>
</dbReference>
<keyword evidence="7" id="KW-0479">Metal-binding</keyword>
<evidence type="ECO:0000256" key="1">
    <source>
        <dbReference type="ARBA" id="ARBA00004508"/>
    </source>
</evidence>
<evidence type="ECO:0000313" key="19">
    <source>
        <dbReference type="EMBL" id="PNH07182.1"/>
    </source>
</evidence>
<dbReference type="GO" id="GO:0008270">
    <property type="term" value="F:zinc ion binding"/>
    <property type="evidence" value="ECO:0007669"/>
    <property type="project" value="UniProtKB-KW"/>
</dbReference>
<comment type="caution">
    <text evidence="19">The sequence shown here is derived from an EMBL/GenBank/DDBJ whole genome shotgun (WGS) entry which is preliminary data.</text>
</comment>
<evidence type="ECO:0000256" key="16">
    <source>
        <dbReference type="ARBA" id="ARBA00048889"/>
    </source>
</evidence>